<keyword evidence="3" id="KW-0175">Coiled coil</keyword>
<organism evidence="5 6">
    <name type="scientific">Pelomonas candidula</name>
    <dbReference type="NCBI Taxonomy" id="3299025"/>
    <lineage>
        <taxon>Bacteria</taxon>
        <taxon>Pseudomonadati</taxon>
        <taxon>Pseudomonadota</taxon>
        <taxon>Betaproteobacteria</taxon>
        <taxon>Burkholderiales</taxon>
        <taxon>Sphaerotilaceae</taxon>
        <taxon>Roseateles</taxon>
    </lineage>
</organism>
<evidence type="ECO:0000256" key="2">
    <source>
        <dbReference type="ARBA" id="ARBA00034247"/>
    </source>
</evidence>
<evidence type="ECO:0000313" key="5">
    <source>
        <dbReference type="EMBL" id="MFG6487887.1"/>
    </source>
</evidence>
<evidence type="ECO:0000313" key="6">
    <source>
        <dbReference type="Proteomes" id="UP001606134"/>
    </source>
</evidence>
<dbReference type="PANTHER" id="PTHR45138:SF9">
    <property type="entry name" value="DIGUANYLATE CYCLASE DGCM-RELATED"/>
    <property type="match status" value="1"/>
</dbReference>
<dbReference type="CDD" id="cd01949">
    <property type="entry name" value="GGDEF"/>
    <property type="match status" value="1"/>
</dbReference>
<dbReference type="SUPFAM" id="SSF55073">
    <property type="entry name" value="Nucleotide cyclase"/>
    <property type="match status" value="1"/>
</dbReference>
<dbReference type="Proteomes" id="UP001606134">
    <property type="component" value="Unassembled WGS sequence"/>
</dbReference>
<evidence type="ECO:0000256" key="1">
    <source>
        <dbReference type="ARBA" id="ARBA00012528"/>
    </source>
</evidence>
<protein>
    <recommendedName>
        <fullName evidence="1">diguanylate cyclase</fullName>
        <ecNumber evidence="1">2.7.7.65</ecNumber>
    </recommendedName>
</protein>
<name>A0ABW7HDJ5_9BURK</name>
<dbReference type="EMBL" id="JBIGIC010000006">
    <property type="protein sequence ID" value="MFG6487887.1"/>
    <property type="molecule type" value="Genomic_DNA"/>
</dbReference>
<evidence type="ECO:0000256" key="3">
    <source>
        <dbReference type="SAM" id="Coils"/>
    </source>
</evidence>
<feature type="domain" description="GGDEF" evidence="4">
    <location>
        <begin position="200"/>
        <end position="332"/>
    </location>
</feature>
<dbReference type="Gene3D" id="3.30.450.20">
    <property type="entry name" value="PAS domain"/>
    <property type="match status" value="1"/>
</dbReference>
<dbReference type="Pfam" id="PF00990">
    <property type="entry name" value="GGDEF"/>
    <property type="match status" value="1"/>
</dbReference>
<dbReference type="EC" id="2.7.7.65" evidence="1"/>
<dbReference type="InterPro" id="IPR029787">
    <property type="entry name" value="Nucleotide_cyclase"/>
</dbReference>
<reference evidence="5 6" key="1">
    <citation type="submission" date="2024-08" db="EMBL/GenBank/DDBJ databases">
        <authorList>
            <person name="Lu H."/>
        </authorList>
    </citation>
    <scope>NUCLEOTIDE SEQUENCE [LARGE SCALE GENOMIC DNA]</scope>
    <source>
        <strain evidence="5 6">BYS78W</strain>
    </source>
</reference>
<accession>A0ABW7HDJ5</accession>
<keyword evidence="6" id="KW-1185">Reference proteome</keyword>
<dbReference type="SMART" id="SM00267">
    <property type="entry name" value="GGDEF"/>
    <property type="match status" value="1"/>
</dbReference>
<comment type="catalytic activity">
    <reaction evidence="2">
        <text>2 GTP = 3',3'-c-di-GMP + 2 diphosphate</text>
        <dbReference type="Rhea" id="RHEA:24898"/>
        <dbReference type="ChEBI" id="CHEBI:33019"/>
        <dbReference type="ChEBI" id="CHEBI:37565"/>
        <dbReference type="ChEBI" id="CHEBI:58805"/>
        <dbReference type="EC" id="2.7.7.65"/>
    </reaction>
</comment>
<comment type="caution">
    <text evidence="5">The sequence shown here is derived from an EMBL/GenBank/DDBJ whole genome shotgun (WGS) entry which is preliminary data.</text>
</comment>
<dbReference type="InterPro" id="IPR000160">
    <property type="entry name" value="GGDEF_dom"/>
</dbReference>
<dbReference type="NCBIfam" id="TIGR00254">
    <property type="entry name" value="GGDEF"/>
    <property type="match status" value="1"/>
</dbReference>
<dbReference type="RefSeq" id="WP_394411643.1">
    <property type="nucleotide sequence ID" value="NZ_JBIGIC010000006.1"/>
</dbReference>
<proteinExistence type="predicted"/>
<feature type="coiled-coil region" evidence="3">
    <location>
        <begin position="145"/>
        <end position="172"/>
    </location>
</feature>
<dbReference type="InterPro" id="IPR050469">
    <property type="entry name" value="Diguanylate_Cyclase"/>
</dbReference>
<dbReference type="Gene3D" id="3.30.70.270">
    <property type="match status" value="1"/>
</dbReference>
<sequence length="335" mass="36540">MNTTADPSATQPGSLTDWLAGHAELGGEALAGLVALIEPLGSLAAIKAVANGRYVFASPGLAQLFEREVVVGHTDAELLKPDETTALRRVEQTVMAQRLPVASEHKLEINGRRREFSVTRLALGQEFLLSVWHERTEERHRESHLQRALAQIEQQQSAIEQIRRELQQGSGRDDVSGLYLRPQFDDQLLREIDLSSREHREFALVVIALDASPAVAALGDEAQQRLLEGIGRMLRANTRAMDSACRIGALRFAVLLSGVGLATAHARMEQLRRQCAAQIVVLNGQDLGLSISMGVSSFPHTASRQDELMTASENAVHEAQRRGGNQVVLASIAFG</sequence>
<dbReference type="PROSITE" id="PS50887">
    <property type="entry name" value="GGDEF"/>
    <property type="match status" value="1"/>
</dbReference>
<gene>
    <name evidence="5" type="ORF">ACG04R_14480</name>
</gene>
<dbReference type="PANTHER" id="PTHR45138">
    <property type="entry name" value="REGULATORY COMPONENTS OF SENSORY TRANSDUCTION SYSTEM"/>
    <property type="match status" value="1"/>
</dbReference>
<dbReference type="InterPro" id="IPR043128">
    <property type="entry name" value="Rev_trsase/Diguanyl_cyclase"/>
</dbReference>
<evidence type="ECO:0000259" key="4">
    <source>
        <dbReference type="PROSITE" id="PS50887"/>
    </source>
</evidence>